<protein>
    <submittedName>
        <fullName evidence="1">Uncharacterized protein</fullName>
    </submittedName>
</protein>
<dbReference type="RefSeq" id="WP_100902428.1">
    <property type="nucleotide sequence ID" value="NZ_CAWNNC010000001.1"/>
</dbReference>
<evidence type="ECO:0000313" key="2">
    <source>
        <dbReference type="Proteomes" id="UP000232003"/>
    </source>
</evidence>
<reference evidence="1 2" key="1">
    <citation type="submission" date="2017-11" db="EMBL/GenBank/DDBJ databases">
        <title>Complete genome of a free-living desiccation-tolerant cyanobacterium and its photosynthetic adaptation to extreme terrestrial habitat.</title>
        <authorList>
            <person name="Shang J."/>
        </authorList>
    </citation>
    <scope>NUCLEOTIDE SEQUENCE [LARGE SCALE GENOMIC DNA]</scope>
    <source>
        <strain evidence="1 2">CCNUN1</strain>
    </source>
</reference>
<evidence type="ECO:0000313" key="1">
    <source>
        <dbReference type="EMBL" id="AUB42377.1"/>
    </source>
</evidence>
<dbReference type="EMBL" id="CP024785">
    <property type="protein sequence ID" value="AUB42377.1"/>
    <property type="molecule type" value="Genomic_DNA"/>
</dbReference>
<sequence length="81" mass="9127">MTLTYIKTPKGAVVERIGSESKITHLVCSLVEGNFSNILARAKIVRQIIEVELAFSVRSLQLIVVRHTIRAWWLASGYKLC</sequence>
<dbReference type="KEGG" id="nfl:COO91_08502"/>
<accession>A0A2K8T3V0</accession>
<organism evidence="1 2">
    <name type="scientific">Nostoc flagelliforme CCNUN1</name>
    <dbReference type="NCBI Taxonomy" id="2038116"/>
    <lineage>
        <taxon>Bacteria</taxon>
        <taxon>Bacillati</taxon>
        <taxon>Cyanobacteriota</taxon>
        <taxon>Cyanophyceae</taxon>
        <taxon>Nostocales</taxon>
        <taxon>Nostocaceae</taxon>
        <taxon>Nostoc</taxon>
    </lineage>
</organism>
<dbReference type="Proteomes" id="UP000232003">
    <property type="component" value="Chromosome"/>
</dbReference>
<gene>
    <name evidence="1" type="ORF">COO91_08502</name>
</gene>
<name>A0A2K8T3V0_9NOSO</name>
<proteinExistence type="predicted"/>
<keyword evidence="2" id="KW-1185">Reference proteome</keyword>
<dbReference type="AlphaFoldDB" id="A0A2K8T3V0"/>